<dbReference type="Pfam" id="PF02597">
    <property type="entry name" value="ThiS"/>
    <property type="match status" value="1"/>
</dbReference>
<reference evidence="1 2" key="1">
    <citation type="submission" date="2019-02" db="EMBL/GenBank/DDBJ databases">
        <title>Deep-cultivation of Planctomycetes and their phenomic and genomic characterization uncovers novel biology.</title>
        <authorList>
            <person name="Wiegand S."/>
            <person name="Jogler M."/>
            <person name="Boedeker C."/>
            <person name="Pinto D."/>
            <person name="Vollmers J."/>
            <person name="Rivas-Marin E."/>
            <person name="Kohn T."/>
            <person name="Peeters S.H."/>
            <person name="Heuer A."/>
            <person name="Rast P."/>
            <person name="Oberbeckmann S."/>
            <person name="Bunk B."/>
            <person name="Jeske O."/>
            <person name="Meyerdierks A."/>
            <person name="Storesund J.E."/>
            <person name="Kallscheuer N."/>
            <person name="Luecker S."/>
            <person name="Lage O.M."/>
            <person name="Pohl T."/>
            <person name="Merkel B.J."/>
            <person name="Hornburger P."/>
            <person name="Mueller R.-W."/>
            <person name="Bruemmer F."/>
            <person name="Labrenz M."/>
            <person name="Spormann A.M."/>
            <person name="Op Den Camp H."/>
            <person name="Overmann J."/>
            <person name="Amann R."/>
            <person name="Jetten M.S.M."/>
            <person name="Mascher T."/>
            <person name="Medema M.H."/>
            <person name="Devos D.P."/>
            <person name="Kaster A.-K."/>
            <person name="Ovreas L."/>
            <person name="Rohde M."/>
            <person name="Galperin M.Y."/>
            <person name="Jogler C."/>
        </authorList>
    </citation>
    <scope>NUCLEOTIDE SEQUENCE [LARGE SCALE GENOMIC DNA]</scope>
    <source>
        <strain evidence="1 2">KOR42</strain>
    </source>
</reference>
<dbReference type="InterPro" id="IPR010035">
    <property type="entry name" value="Thi_S"/>
</dbReference>
<dbReference type="InterPro" id="IPR012675">
    <property type="entry name" value="Beta-grasp_dom_sf"/>
</dbReference>
<gene>
    <name evidence="1" type="ORF">KOR42_29960</name>
</gene>
<dbReference type="RefSeq" id="WP_146510492.1">
    <property type="nucleotide sequence ID" value="NZ_SIHI01000006.1"/>
</dbReference>
<evidence type="ECO:0000313" key="2">
    <source>
        <dbReference type="Proteomes" id="UP000317243"/>
    </source>
</evidence>
<dbReference type="OrthoDB" id="9798559at2"/>
<dbReference type="Proteomes" id="UP000317243">
    <property type="component" value="Unassembled WGS sequence"/>
</dbReference>
<evidence type="ECO:0008006" key="3">
    <source>
        <dbReference type="Google" id="ProtNLM"/>
    </source>
</evidence>
<dbReference type="CDD" id="cd00565">
    <property type="entry name" value="Ubl_ThiS"/>
    <property type="match status" value="1"/>
</dbReference>
<organism evidence="1 2">
    <name type="scientific">Thalassoglobus neptunius</name>
    <dbReference type="NCBI Taxonomy" id="1938619"/>
    <lineage>
        <taxon>Bacteria</taxon>
        <taxon>Pseudomonadati</taxon>
        <taxon>Planctomycetota</taxon>
        <taxon>Planctomycetia</taxon>
        <taxon>Planctomycetales</taxon>
        <taxon>Planctomycetaceae</taxon>
        <taxon>Thalassoglobus</taxon>
    </lineage>
</organism>
<dbReference type="EMBL" id="SIHI01000006">
    <property type="protein sequence ID" value="TWT52310.1"/>
    <property type="molecule type" value="Genomic_DNA"/>
</dbReference>
<name>A0A5C5WPF5_9PLAN</name>
<dbReference type="PANTHER" id="PTHR34472">
    <property type="entry name" value="SULFUR CARRIER PROTEIN THIS"/>
    <property type="match status" value="1"/>
</dbReference>
<comment type="caution">
    <text evidence="1">The sequence shown here is derived from an EMBL/GenBank/DDBJ whole genome shotgun (WGS) entry which is preliminary data.</text>
</comment>
<dbReference type="AlphaFoldDB" id="A0A5C5WPF5"/>
<protein>
    <recommendedName>
        <fullName evidence="3">Sulfur carrier protein ThiS</fullName>
    </recommendedName>
</protein>
<sequence length="66" mass="7257">MRISVNGETHDVKEQTTIAQLLSELGKNPKFLAVERNRELIPRAKHSDCALEEGDELEIVTLVGGG</sequence>
<dbReference type="InterPro" id="IPR016155">
    <property type="entry name" value="Mopterin_synth/thiamin_S_b"/>
</dbReference>
<accession>A0A5C5WPF5</accession>
<dbReference type="InterPro" id="IPR003749">
    <property type="entry name" value="ThiS/MoaD-like"/>
</dbReference>
<keyword evidence="2" id="KW-1185">Reference proteome</keyword>
<dbReference type="SUPFAM" id="SSF54285">
    <property type="entry name" value="MoaD/ThiS"/>
    <property type="match status" value="1"/>
</dbReference>
<dbReference type="PANTHER" id="PTHR34472:SF1">
    <property type="entry name" value="SULFUR CARRIER PROTEIN THIS"/>
    <property type="match status" value="1"/>
</dbReference>
<dbReference type="Gene3D" id="3.10.20.30">
    <property type="match status" value="1"/>
</dbReference>
<proteinExistence type="predicted"/>
<evidence type="ECO:0000313" key="1">
    <source>
        <dbReference type="EMBL" id="TWT52310.1"/>
    </source>
</evidence>
<dbReference type="NCBIfam" id="TIGR01683">
    <property type="entry name" value="thiS"/>
    <property type="match status" value="1"/>
</dbReference>